<dbReference type="PANTHER" id="PTHR46579:SF1">
    <property type="entry name" value="F5_8 TYPE C DOMAIN-CONTAINING PROTEIN"/>
    <property type="match status" value="1"/>
</dbReference>
<protein>
    <submittedName>
        <fullName evidence="1">Uncharacterized protein</fullName>
    </submittedName>
</protein>
<dbReference type="PANTHER" id="PTHR46579">
    <property type="entry name" value="F5/8 TYPE C DOMAIN-CONTAINING PROTEIN-RELATED"/>
    <property type="match status" value="1"/>
</dbReference>
<organism evidence="1 2">
    <name type="scientific">Porites lobata</name>
    <dbReference type="NCBI Taxonomy" id="104759"/>
    <lineage>
        <taxon>Eukaryota</taxon>
        <taxon>Metazoa</taxon>
        <taxon>Cnidaria</taxon>
        <taxon>Anthozoa</taxon>
        <taxon>Hexacorallia</taxon>
        <taxon>Scleractinia</taxon>
        <taxon>Fungiina</taxon>
        <taxon>Poritidae</taxon>
        <taxon>Porites</taxon>
    </lineage>
</organism>
<gene>
    <name evidence="1" type="ORF">PLOB_00040014</name>
</gene>
<evidence type="ECO:0000313" key="1">
    <source>
        <dbReference type="EMBL" id="CAH3138138.1"/>
    </source>
</evidence>
<evidence type="ECO:0000313" key="2">
    <source>
        <dbReference type="Proteomes" id="UP001159405"/>
    </source>
</evidence>
<comment type="caution">
    <text evidence="1">The sequence shown here is derived from an EMBL/GenBank/DDBJ whole genome shotgun (WGS) entry which is preliminary data.</text>
</comment>
<proteinExistence type="predicted"/>
<dbReference type="EMBL" id="CALNXK010000060">
    <property type="protein sequence ID" value="CAH3138138.1"/>
    <property type="molecule type" value="Genomic_DNA"/>
</dbReference>
<dbReference type="Proteomes" id="UP001159405">
    <property type="component" value="Unassembled WGS sequence"/>
</dbReference>
<keyword evidence="2" id="KW-1185">Reference proteome</keyword>
<sequence length="92" mass="10885">MVKGTAMEPFNIVDKVKEVDEKLSKIKPPNDITRCPRKTETERQYWKAFEFRSFMLFYGPIVLRSVLPEDYYRHFIFLSEAIFVLLGDGISF</sequence>
<accession>A0ABN8PA34</accession>
<reference evidence="1 2" key="1">
    <citation type="submission" date="2022-05" db="EMBL/GenBank/DDBJ databases">
        <authorList>
            <consortium name="Genoscope - CEA"/>
            <person name="William W."/>
        </authorList>
    </citation>
    <scope>NUCLEOTIDE SEQUENCE [LARGE SCALE GENOMIC DNA]</scope>
</reference>
<name>A0ABN8PA34_9CNID</name>